<gene>
    <name evidence="2" type="ORF">EVAR_82377_1</name>
</gene>
<keyword evidence="3" id="KW-1185">Reference proteome</keyword>
<accession>A0A4C1UA01</accession>
<sequence>MFGKGSGVRGAGGRLQFSAPPTRRALASCNANTRFPQGARRPAAPARPAPYVRREIARRPLSPLRSPRHDDVLAYAHLRTSVELNTRSRVVRRRTPRCAAEIVSSSPGARSLLLPTADSMRAVLLLLVALSGCTPGPAARRHAPDLREDEPARRTTRPAVATCGVRFRVARSAGRAVFARHRSATLPGRSSRRPEGPPAPHCYRGRRRVPRRAARGITKTLPRERAARCRIGTERHNSTRSVLFLHDDTI</sequence>
<dbReference type="EMBL" id="BGZK01000148">
    <property type="protein sequence ID" value="GBP23212.1"/>
    <property type="molecule type" value="Genomic_DNA"/>
</dbReference>
<evidence type="ECO:0000313" key="2">
    <source>
        <dbReference type="EMBL" id="GBP23212.1"/>
    </source>
</evidence>
<organism evidence="2 3">
    <name type="scientific">Eumeta variegata</name>
    <name type="common">Bagworm moth</name>
    <name type="synonym">Eumeta japonica</name>
    <dbReference type="NCBI Taxonomy" id="151549"/>
    <lineage>
        <taxon>Eukaryota</taxon>
        <taxon>Metazoa</taxon>
        <taxon>Ecdysozoa</taxon>
        <taxon>Arthropoda</taxon>
        <taxon>Hexapoda</taxon>
        <taxon>Insecta</taxon>
        <taxon>Pterygota</taxon>
        <taxon>Neoptera</taxon>
        <taxon>Endopterygota</taxon>
        <taxon>Lepidoptera</taxon>
        <taxon>Glossata</taxon>
        <taxon>Ditrysia</taxon>
        <taxon>Tineoidea</taxon>
        <taxon>Psychidae</taxon>
        <taxon>Oiketicinae</taxon>
        <taxon>Eumeta</taxon>
    </lineage>
</organism>
<dbReference type="AlphaFoldDB" id="A0A4C1UA01"/>
<feature type="region of interest" description="Disordered" evidence="1">
    <location>
        <begin position="182"/>
        <end position="204"/>
    </location>
</feature>
<evidence type="ECO:0000313" key="3">
    <source>
        <dbReference type="Proteomes" id="UP000299102"/>
    </source>
</evidence>
<proteinExistence type="predicted"/>
<reference evidence="2 3" key="1">
    <citation type="journal article" date="2019" name="Commun. Biol.">
        <title>The bagworm genome reveals a unique fibroin gene that provides high tensile strength.</title>
        <authorList>
            <person name="Kono N."/>
            <person name="Nakamura H."/>
            <person name="Ohtoshi R."/>
            <person name="Tomita M."/>
            <person name="Numata K."/>
            <person name="Arakawa K."/>
        </authorList>
    </citation>
    <scope>NUCLEOTIDE SEQUENCE [LARGE SCALE GENOMIC DNA]</scope>
</reference>
<dbReference type="Proteomes" id="UP000299102">
    <property type="component" value="Unassembled WGS sequence"/>
</dbReference>
<evidence type="ECO:0000256" key="1">
    <source>
        <dbReference type="SAM" id="MobiDB-lite"/>
    </source>
</evidence>
<name>A0A4C1UA01_EUMVA</name>
<protein>
    <submittedName>
        <fullName evidence="2">Uncharacterized protein</fullName>
    </submittedName>
</protein>
<comment type="caution">
    <text evidence="2">The sequence shown here is derived from an EMBL/GenBank/DDBJ whole genome shotgun (WGS) entry which is preliminary data.</text>
</comment>
<dbReference type="OrthoDB" id="7479851at2759"/>